<protein>
    <submittedName>
        <fullName evidence="1">Uncharacterized protein</fullName>
    </submittedName>
</protein>
<feature type="non-terminal residue" evidence="1">
    <location>
        <position position="1"/>
    </location>
</feature>
<name>A0A0F9FAK8_9ZZZZ</name>
<proteinExistence type="predicted"/>
<comment type="caution">
    <text evidence="1">The sequence shown here is derived from an EMBL/GenBank/DDBJ whole genome shotgun (WGS) entry which is preliminary data.</text>
</comment>
<evidence type="ECO:0000313" key="1">
    <source>
        <dbReference type="EMBL" id="KKL54340.1"/>
    </source>
</evidence>
<organism evidence="1">
    <name type="scientific">marine sediment metagenome</name>
    <dbReference type="NCBI Taxonomy" id="412755"/>
    <lineage>
        <taxon>unclassified sequences</taxon>
        <taxon>metagenomes</taxon>
        <taxon>ecological metagenomes</taxon>
    </lineage>
</organism>
<accession>A0A0F9FAK8</accession>
<dbReference type="AlphaFoldDB" id="A0A0F9FAK8"/>
<reference evidence="1" key="1">
    <citation type="journal article" date="2015" name="Nature">
        <title>Complex archaea that bridge the gap between prokaryotes and eukaryotes.</title>
        <authorList>
            <person name="Spang A."/>
            <person name="Saw J.H."/>
            <person name="Jorgensen S.L."/>
            <person name="Zaremba-Niedzwiedzka K."/>
            <person name="Martijn J."/>
            <person name="Lind A.E."/>
            <person name="van Eijk R."/>
            <person name="Schleper C."/>
            <person name="Guy L."/>
            <person name="Ettema T.J."/>
        </authorList>
    </citation>
    <scope>NUCLEOTIDE SEQUENCE</scope>
</reference>
<dbReference type="EMBL" id="LAZR01031234">
    <property type="protein sequence ID" value="KKL54340.1"/>
    <property type="molecule type" value="Genomic_DNA"/>
</dbReference>
<gene>
    <name evidence="1" type="ORF">LCGC14_2266360</name>
</gene>
<sequence length="132" mass="14935">GMAVCSEHDKRDVAIGAAVALLKVRLKFNKAMRDCIDELQRLFPRRHSSSSWLPKAIKVKKIKLTDAEVMSYCMIRAELTNRIKEASKILADYDADYNITRRRRGPDNAFIVEDCARKLVKACPNLARLGNG</sequence>